<dbReference type="Proteomes" id="UP001159405">
    <property type="component" value="Unassembled WGS sequence"/>
</dbReference>
<accession>A0ABN8P6Z3</accession>
<name>A0ABN8P6Z3_9CNID</name>
<keyword evidence="2" id="KW-1185">Reference proteome</keyword>
<evidence type="ECO:0000313" key="1">
    <source>
        <dbReference type="EMBL" id="CAH3134662.1"/>
    </source>
</evidence>
<dbReference type="EMBL" id="CALNXK010000054">
    <property type="protein sequence ID" value="CAH3134662.1"/>
    <property type="molecule type" value="Genomic_DNA"/>
</dbReference>
<organism evidence="1 2">
    <name type="scientific">Porites lobata</name>
    <dbReference type="NCBI Taxonomy" id="104759"/>
    <lineage>
        <taxon>Eukaryota</taxon>
        <taxon>Metazoa</taxon>
        <taxon>Cnidaria</taxon>
        <taxon>Anthozoa</taxon>
        <taxon>Hexacorallia</taxon>
        <taxon>Scleractinia</taxon>
        <taxon>Fungiina</taxon>
        <taxon>Poritidae</taxon>
        <taxon>Porites</taxon>
    </lineage>
</organism>
<sequence length="479" mass="53993">MLLYAGSAIAQGPYVGRIDCGSEWKPTSEKPLWLLLSGATDPPKEIGISKRRTRDAQGDRNGAFLAGVTRDLVNMEDVVGTKLFNTVKDLYLTKTAALRHVTMVFKKCKQTKAKPMLYYTGHGEIGTGNWCFADGTISIQEIFDMVPVGGCYPMIFSDACYSGHWANFCLAKGISGFHCLAACPEYSVALDSKDEGGDLTLYMTGKKLRPRTEPVYSGGNRQDFDITMGYDTVDYIDFIGSHMFNSQNILISQNMHNGTFSGVFASSKLYNPRPVTTWGIRRNYGQFLAFANAEVSKSSRIYSLACDEKFGFGVFFMKGYGTKQVIMSSTVDIERKWDDGLEITSCAALHSTFYIIMTKDTKEYHGKPQKWFTCRTWKEANDDIQEGYKEGSVITGICYSIGLKLYFVVMTASMGEQCSRWFDRTEKKAMSDWEKKKYEQGFHPTIIFNDPTDNKTLSVMTKDKNRSGYVSRTNYKLRY</sequence>
<reference evidence="1 2" key="1">
    <citation type="submission" date="2022-05" db="EMBL/GenBank/DDBJ databases">
        <authorList>
            <consortium name="Genoscope - CEA"/>
            <person name="William W."/>
        </authorList>
    </citation>
    <scope>NUCLEOTIDE SEQUENCE [LARGE SCALE GENOMIC DNA]</scope>
</reference>
<gene>
    <name evidence="1" type="ORF">PLOB_00037478</name>
</gene>
<protein>
    <submittedName>
        <fullName evidence="1">Uncharacterized protein</fullName>
    </submittedName>
</protein>
<evidence type="ECO:0000313" key="2">
    <source>
        <dbReference type="Proteomes" id="UP001159405"/>
    </source>
</evidence>
<proteinExistence type="predicted"/>
<comment type="caution">
    <text evidence="1">The sequence shown here is derived from an EMBL/GenBank/DDBJ whole genome shotgun (WGS) entry which is preliminary data.</text>
</comment>